<evidence type="ECO:0000313" key="2">
    <source>
        <dbReference type="EnsemblPlants" id="LPERR06G01160.1"/>
    </source>
</evidence>
<keyword evidence="1" id="KW-0812">Transmembrane</keyword>
<dbReference type="HOGENOM" id="CLU_100781_0_0_1"/>
<proteinExistence type="predicted"/>
<sequence>MAAAAEEKEEEEEKFRWLDVVRYAAAAVVAMLAVAVVVGAILVVLRPDALDISVSHGSVLAELLQPNSSSSSVKVMFRFRLFATNPSGRAAISFLNVSIAVSAAGGETIPAIFRISGVDSLPPDKVMDWTSEQTSSTDPAADLGEFFFSQLSDGKNIGRVTLRIHGLLVTAVVGTLNSGGELHRLHTNKAAETTYTCSDVIITVDRSLQYKGDDVSCTRRSSYI</sequence>
<keyword evidence="3" id="KW-1185">Reference proteome</keyword>
<keyword evidence="1" id="KW-0472">Membrane</keyword>
<evidence type="ECO:0000313" key="3">
    <source>
        <dbReference type="Proteomes" id="UP000032180"/>
    </source>
</evidence>
<dbReference type="Proteomes" id="UP000032180">
    <property type="component" value="Chromosome 6"/>
</dbReference>
<protein>
    <recommendedName>
        <fullName evidence="4">Late embryogenesis abundant protein LEA-2 subgroup domain-containing protein</fullName>
    </recommendedName>
</protein>
<dbReference type="Gramene" id="LPERR06G01160.1">
    <property type="protein sequence ID" value="LPERR06G01160.1"/>
    <property type="gene ID" value="LPERR06G01160"/>
</dbReference>
<reference evidence="3" key="2">
    <citation type="submission" date="2013-12" db="EMBL/GenBank/DDBJ databases">
        <authorList>
            <person name="Yu Y."/>
            <person name="Lee S."/>
            <person name="de Baynast K."/>
            <person name="Wissotski M."/>
            <person name="Liu L."/>
            <person name="Talag J."/>
            <person name="Goicoechea J."/>
            <person name="Angelova A."/>
            <person name="Jetty R."/>
            <person name="Kudrna D."/>
            <person name="Golser W."/>
            <person name="Rivera L."/>
            <person name="Zhang J."/>
            <person name="Wing R."/>
        </authorList>
    </citation>
    <scope>NUCLEOTIDE SEQUENCE</scope>
</reference>
<dbReference type="PANTHER" id="PTHR36480:SF10">
    <property type="entry name" value="LATE EMBRYOGENESIS ABUNDANT PROTEIN LEA-2 SUBGROUP DOMAIN-CONTAINING PROTEIN"/>
    <property type="match status" value="1"/>
</dbReference>
<evidence type="ECO:0008006" key="4">
    <source>
        <dbReference type="Google" id="ProtNLM"/>
    </source>
</evidence>
<evidence type="ECO:0000256" key="1">
    <source>
        <dbReference type="SAM" id="Phobius"/>
    </source>
</evidence>
<dbReference type="EnsemblPlants" id="LPERR06G01160.1">
    <property type="protein sequence ID" value="LPERR06G01160.1"/>
    <property type="gene ID" value="LPERR06G01160"/>
</dbReference>
<accession>A0A0D9WL69</accession>
<keyword evidence="1" id="KW-1133">Transmembrane helix</keyword>
<dbReference type="eggNOG" id="ENOG502R3IC">
    <property type="taxonomic scope" value="Eukaryota"/>
</dbReference>
<dbReference type="PANTHER" id="PTHR36480">
    <property type="entry name" value="OS06G0118900 PROTEIN-RELATED"/>
    <property type="match status" value="1"/>
</dbReference>
<organism evidence="2 3">
    <name type="scientific">Leersia perrieri</name>
    <dbReference type="NCBI Taxonomy" id="77586"/>
    <lineage>
        <taxon>Eukaryota</taxon>
        <taxon>Viridiplantae</taxon>
        <taxon>Streptophyta</taxon>
        <taxon>Embryophyta</taxon>
        <taxon>Tracheophyta</taxon>
        <taxon>Spermatophyta</taxon>
        <taxon>Magnoliopsida</taxon>
        <taxon>Liliopsida</taxon>
        <taxon>Poales</taxon>
        <taxon>Poaceae</taxon>
        <taxon>BOP clade</taxon>
        <taxon>Oryzoideae</taxon>
        <taxon>Oryzeae</taxon>
        <taxon>Oryzinae</taxon>
        <taxon>Leersia</taxon>
    </lineage>
</organism>
<name>A0A0D9WL69_9ORYZ</name>
<dbReference type="AlphaFoldDB" id="A0A0D9WL69"/>
<reference evidence="2" key="3">
    <citation type="submission" date="2015-04" db="UniProtKB">
        <authorList>
            <consortium name="EnsemblPlants"/>
        </authorList>
    </citation>
    <scope>IDENTIFICATION</scope>
</reference>
<feature type="transmembrane region" description="Helical" evidence="1">
    <location>
        <begin position="20"/>
        <end position="45"/>
    </location>
</feature>
<reference evidence="2 3" key="1">
    <citation type="submission" date="2012-08" db="EMBL/GenBank/DDBJ databases">
        <title>Oryza genome evolution.</title>
        <authorList>
            <person name="Wing R.A."/>
        </authorList>
    </citation>
    <scope>NUCLEOTIDE SEQUENCE</scope>
</reference>